<proteinExistence type="predicted"/>
<evidence type="ECO:0008006" key="3">
    <source>
        <dbReference type="Google" id="ProtNLM"/>
    </source>
</evidence>
<dbReference type="AlphaFoldDB" id="A0A5B9EIA7"/>
<evidence type="ECO:0000313" key="1">
    <source>
        <dbReference type="EMBL" id="QEE29836.1"/>
    </source>
</evidence>
<accession>A0A5B9EIA7</accession>
<dbReference type="Proteomes" id="UP000321820">
    <property type="component" value="Chromosome"/>
</dbReference>
<dbReference type="KEGG" id="talb:FTW19_18725"/>
<gene>
    <name evidence="1" type="ORF">FTW19_18725</name>
</gene>
<evidence type="ECO:0000313" key="2">
    <source>
        <dbReference type="Proteomes" id="UP000321820"/>
    </source>
</evidence>
<dbReference type="RefSeq" id="WP_147649106.1">
    <property type="nucleotide sequence ID" value="NZ_CP042806.1"/>
</dbReference>
<name>A0A5B9EIA7_9BACT</name>
<protein>
    <recommendedName>
        <fullName evidence="3">PLAT domain-containing protein</fullName>
    </recommendedName>
</protein>
<organism evidence="1 2">
    <name type="scientific">Terriglobus albidus</name>
    <dbReference type="NCBI Taxonomy" id="1592106"/>
    <lineage>
        <taxon>Bacteria</taxon>
        <taxon>Pseudomonadati</taxon>
        <taxon>Acidobacteriota</taxon>
        <taxon>Terriglobia</taxon>
        <taxon>Terriglobales</taxon>
        <taxon>Acidobacteriaceae</taxon>
        <taxon>Terriglobus</taxon>
    </lineage>
</organism>
<dbReference type="EMBL" id="CP042806">
    <property type="protein sequence ID" value="QEE29836.1"/>
    <property type="molecule type" value="Genomic_DNA"/>
</dbReference>
<dbReference type="OrthoDB" id="3206826at2"/>
<keyword evidence="2" id="KW-1185">Reference proteome</keyword>
<sequence length="149" mass="16306">MPALKESKPPVLHLTTSGVEALPPNAYVVGVVARFDTTSDDKDGDTRVRVTLKDPSGTVFANVDNVTGHWDNDSTSYVNLFITAQRLRSQLNGNCTLEVHIDTNGNDTWDFNVTLIVTYSDGIQAMSSFNGHWLSQDNQTNDYGVTNLG</sequence>
<reference evidence="1 2" key="1">
    <citation type="submission" date="2019-08" db="EMBL/GenBank/DDBJ databases">
        <title>Complete genome sequence of Terriglobus albidus strain ORNL.</title>
        <authorList>
            <person name="Podar M."/>
        </authorList>
    </citation>
    <scope>NUCLEOTIDE SEQUENCE [LARGE SCALE GENOMIC DNA]</scope>
    <source>
        <strain evidence="1 2">ORNL</strain>
    </source>
</reference>